<dbReference type="InterPro" id="IPR029058">
    <property type="entry name" value="AB_hydrolase_fold"/>
</dbReference>
<dbReference type="ESTHER" id="9rhob-a0a059g710">
    <property type="family name" value="BD-FAE"/>
</dbReference>
<dbReference type="GO" id="GO:0016787">
    <property type="term" value="F:hydrolase activity"/>
    <property type="evidence" value="ECO:0007669"/>
    <property type="project" value="UniProtKB-KW"/>
</dbReference>
<organism evidence="3 4">
    <name type="scientific">Hyphomonas oceanitis SCH89</name>
    <dbReference type="NCBI Taxonomy" id="1280953"/>
    <lineage>
        <taxon>Bacteria</taxon>
        <taxon>Pseudomonadati</taxon>
        <taxon>Pseudomonadota</taxon>
        <taxon>Alphaproteobacteria</taxon>
        <taxon>Hyphomonadales</taxon>
        <taxon>Hyphomonadaceae</taxon>
        <taxon>Hyphomonas</taxon>
    </lineage>
</organism>
<evidence type="ECO:0000256" key="1">
    <source>
        <dbReference type="ARBA" id="ARBA00022801"/>
    </source>
</evidence>
<dbReference type="STRING" id="1280953.HOC_09279"/>
<dbReference type="OrthoDB" id="9771666at2"/>
<dbReference type="PANTHER" id="PTHR48081">
    <property type="entry name" value="AB HYDROLASE SUPERFAMILY PROTEIN C4A8.06C"/>
    <property type="match status" value="1"/>
</dbReference>
<proteinExistence type="predicted"/>
<dbReference type="InterPro" id="IPR050300">
    <property type="entry name" value="GDXG_lipolytic_enzyme"/>
</dbReference>
<dbReference type="PATRIC" id="fig|1280953.3.peg.1873"/>
<evidence type="ECO:0000259" key="2">
    <source>
        <dbReference type="Pfam" id="PF20434"/>
    </source>
</evidence>
<protein>
    <submittedName>
        <fullName evidence="3">Esterase/lipase-like protein</fullName>
    </submittedName>
</protein>
<dbReference type="InterPro" id="IPR049492">
    <property type="entry name" value="BD-FAE-like_dom"/>
</dbReference>
<sequence>MDEVFASTNRTSDVVFGEADRNAGTQTLRMDIYTPVGDTETDRPVFVLAFGGGFTEGSRRNPLIVSVAQNLARRGYVAASIDYRFFENTPATEDDANIAIIEAMYDMRAAVRFLRQDAEGADIYGTRDDAVFVGGVSSGGIMASFAGALDLGDGLSTNVRNFLTAHNGTAGDSSTNTGISSDIQGVFSISGGLTDFLWIDANTAPIYAAHEEFDPTVPCRYAMGDAGFSLAGGCDMVQIAQSYGVDAELYLVPGANTHVGYSNAQIEEFIDEAAAFFAAQLP</sequence>
<feature type="domain" description="BD-FAE-like" evidence="2">
    <location>
        <begin position="30"/>
        <end position="166"/>
    </location>
</feature>
<dbReference type="Gene3D" id="3.40.50.1820">
    <property type="entry name" value="alpha/beta hydrolase"/>
    <property type="match status" value="1"/>
</dbReference>
<dbReference type="Proteomes" id="UP000024942">
    <property type="component" value="Unassembled WGS sequence"/>
</dbReference>
<evidence type="ECO:0000313" key="3">
    <source>
        <dbReference type="EMBL" id="KDA02627.1"/>
    </source>
</evidence>
<dbReference type="RefSeq" id="WP_051624683.1">
    <property type="nucleotide sequence ID" value="NZ_ARYL01000012.1"/>
</dbReference>
<dbReference type="eggNOG" id="COG0657">
    <property type="taxonomic scope" value="Bacteria"/>
</dbReference>
<dbReference type="EMBL" id="ARYL01000012">
    <property type="protein sequence ID" value="KDA02627.1"/>
    <property type="molecule type" value="Genomic_DNA"/>
</dbReference>
<accession>A0A059G710</accession>
<dbReference type="AlphaFoldDB" id="A0A059G710"/>
<dbReference type="SUPFAM" id="SSF53474">
    <property type="entry name" value="alpha/beta-Hydrolases"/>
    <property type="match status" value="1"/>
</dbReference>
<reference evidence="3 4" key="1">
    <citation type="journal article" date="2014" name="Antonie Van Leeuwenhoek">
        <title>Hyphomonas beringensis sp. nov. and Hyphomonas chukchiensis sp. nov., isolated from surface seawater of the Bering Sea and Chukchi Sea.</title>
        <authorList>
            <person name="Li C."/>
            <person name="Lai Q."/>
            <person name="Li G."/>
            <person name="Dong C."/>
            <person name="Wang J."/>
            <person name="Liao Y."/>
            <person name="Shao Z."/>
        </authorList>
    </citation>
    <scope>NUCLEOTIDE SEQUENCE [LARGE SCALE GENOMIC DNA]</scope>
    <source>
        <strain evidence="3 4">SCH89</strain>
    </source>
</reference>
<gene>
    <name evidence="3" type="ORF">HOC_09279</name>
</gene>
<keyword evidence="1" id="KW-0378">Hydrolase</keyword>
<name>A0A059G710_9PROT</name>
<evidence type="ECO:0000313" key="4">
    <source>
        <dbReference type="Proteomes" id="UP000024942"/>
    </source>
</evidence>
<dbReference type="Pfam" id="PF20434">
    <property type="entry name" value="BD-FAE"/>
    <property type="match status" value="1"/>
</dbReference>
<comment type="caution">
    <text evidence="3">The sequence shown here is derived from an EMBL/GenBank/DDBJ whole genome shotgun (WGS) entry which is preliminary data.</text>
</comment>
<keyword evidence="4" id="KW-1185">Reference proteome</keyword>